<comment type="function">
    <text evidence="1">May act as a substrate-specific adapter of an E3 ubiquitin-protein ligase complex (CUL3-RBX1-BTB) which mediates the ubiquitination and subsequent proteasomal degradation of target proteins.</text>
</comment>
<dbReference type="PROSITE" id="PS50097">
    <property type="entry name" value="BTB"/>
    <property type="match status" value="2"/>
</dbReference>
<evidence type="ECO:0000259" key="3">
    <source>
        <dbReference type="PROSITE" id="PS50097"/>
    </source>
</evidence>
<dbReference type="InterPro" id="IPR044784">
    <property type="entry name" value="At1g01640-like"/>
</dbReference>
<evidence type="ECO:0000313" key="4">
    <source>
        <dbReference type="EMBL" id="KAK2982440.1"/>
    </source>
</evidence>
<dbReference type="CDD" id="cd14733">
    <property type="entry name" value="BACK"/>
    <property type="match status" value="2"/>
</dbReference>
<dbReference type="Gene3D" id="3.30.710.10">
    <property type="entry name" value="Potassium Channel Kv1.1, Chain A"/>
    <property type="match status" value="2"/>
</dbReference>
<reference evidence="4" key="1">
    <citation type="submission" date="2022-12" db="EMBL/GenBank/DDBJ databases">
        <title>Draft genome assemblies for two species of Escallonia (Escalloniales).</title>
        <authorList>
            <person name="Chanderbali A."/>
            <person name="Dervinis C."/>
            <person name="Anghel I."/>
            <person name="Soltis D."/>
            <person name="Soltis P."/>
            <person name="Zapata F."/>
        </authorList>
    </citation>
    <scope>NUCLEOTIDE SEQUENCE</scope>
    <source>
        <strain evidence="4">UCBG92.1500</strain>
        <tissue evidence="4">Leaf</tissue>
    </source>
</reference>
<dbReference type="SMART" id="SM00225">
    <property type="entry name" value="BTB"/>
    <property type="match status" value="2"/>
</dbReference>
<feature type="domain" description="BTB" evidence="3">
    <location>
        <begin position="153"/>
        <end position="223"/>
    </location>
</feature>
<keyword evidence="5" id="KW-1185">Reference proteome</keyword>
<dbReference type="InterPro" id="IPR011333">
    <property type="entry name" value="SKP1/BTB/POZ_sf"/>
</dbReference>
<dbReference type="CDD" id="cd18186">
    <property type="entry name" value="BTB_POZ_ZBTB_KLHL-like"/>
    <property type="match status" value="1"/>
</dbReference>
<gene>
    <name evidence="4" type="ORF">RJ640_026283</name>
</gene>
<dbReference type="SUPFAM" id="SSF54695">
    <property type="entry name" value="POZ domain"/>
    <property type="match status" value="2"/>
</dbReference>
<dbReference type="Gene3D" id="1.25.40.420">
    <property type="match status" value="2"/>
</dbReference>
<sequence>MDCSICSAMPFILRPPRNTICGACFEGARSIIALTNKLDADKGATDKPCSNPTISQPNSSKVCSLFNSVLVDNFGFHFFGELHVALKWKLNDGTFKLSTDVLLSIFRSYSRLLQGFANALKWLKEMKEMEDELSGKLSFLGGFRAAFRDQIHTDIQVKPGLNGPSIPAHRALLAARSDIFRHMLDSDGCKAPPSDTIILPDLNYEEVDSLLEFLYSGHLPKEKMEKHVYTLCISADKYEIPFLQRFCENQLLESLSSSNALDVLEISDTCCNQSLKETALNFIVKNMEDVVFSARFDAFALKNPHLTVQITRASFMDIKKSYGSRLQGFANALKWVKEMKDIEELQNEKLRFLGGFVVAFKEQTHTDIQVKPGNNGRPIPAHRALLAARSNIFKNMLDSDGYIAPPHDTVTLPELNYEELECLLEFLYSGNLPKEKVEKHVYSLSVAADKYEIEYLQKFCDSQMLRSLNSSNALNVLEISDTCSNQRLKEAALNFIVRNMGDIVFSANFDAFAFKNPHLSVQITRTSFMDVDYKRNEVGFEREKCPSFA</sequence>
<evidence type="ECO:0000313" key="5">
    <source>
        <dbReference type="Proteomes" id="UP001187471"/>
    </source>
</evidence>
<accession>A0AA88UFB9</accession>
<dbReference type="PANTHER" id="PTHR47274">
    <property type="entry name" value="BTB/POZ DOMAIN CONTAINING PROTEIN, EXPRESSED-RELATED"/>
    <property type="match status" value="1"/>
</dbReference>
<comment type="pathway">
    <text evidence="2">Protein modification; protein ubiquitination.</text>
</comment>
<dbReference type="AlphaFoldDB" id="A0AA88UFB9"/>
<name>A0AA88UFB9_9ASTE</name>
<organism evidence="4 5">
    <name type="scientific">Escallonia rubra</name>
    <dbReference type="NCBI Taxonomy" id="112253"/>
    <lineage>
        <taxon>Eukaryota</taxon>
        <taxon>Viridiplantae</taxon>
        <taxon>Streptophyta</taxon>
        <taxon>Embryophyta</taxon>
        <taxon>Tracheophyta</taxon>
        <taxon>Spermatophyta</taxon>
        <taxon>Magnoliopsida</taxon>
        <taxon>eudicotyledons</taxon>
        <taxon>Gunneridae</taxon>
        <taxon>Pentapetalae</taxon>
        <taxon>asterids</taxon>
        <taxon>campanulids</taxon>
        <taxon>Escalloniales</taxon>
        <taxon>Escalloniaceae</taxon>
        <taxon>Escallonia</taxon>
    </lineage>
</organism>
<comment type="caution">
    <text evidence="4">The sequence shown here is derived from an EMBL/GenBank/DDBJ whole genome shotgun (WGS) entry which is preliminary data.</text>
</comment>
<evidence type="ECO:0000256" key="2">
    <source>
        <dbReference type="ARBA" id="ARBA00004906"/>
    </source>
</evidence>
<feature type="domain" description="BTB" evidence="3">
    <location>
        <begin position="366"/>
        <end position="436"/>
    </location>
</feature>
<evidence type="ECO:0000256" key="1">
    <source>
        <dbReference type="ARBA" id="ARBA00002668"/>
    </source>
</evidence>
<dbReference type="Pfam" id="PF00651">
    <property type="entry name" value="BTB"/>
    <property type="match status" value="2"/>
</dbReference>
<dbReference type="PANTHER" id="PTHR47274:SF1">
    <property type="entry name" value="BTB_POZ DOMAIN CONTAINING PROTEIN, EXPRESSED"/>
    <property type="match status" value="1"/>
</dbReference>
<proteinExistence type="predicted"/>
<protein>
    <recommendedName>
        <fullName evidence="3">BTB domain-containing protein</fullName>
    </recommendedName>
</protein>
<dbReference type="InterPro" id="IPR000210">
    <property type="entry name" value="BTB/POZ_dom"/>
</dbReference>
<dbReference type="EMBL" id="JAVXUO010001427">
    <property type="protein sequence ID" value="KAK2982440.1"/>
    <property type="molecule type" value="Genomic_DNA"/>
</dbReference>
<dbReference type="Proteomes" id="UP001187471">
    <property type="component" value="Unassembled WGS sequence"/>
</dbReference>